<evidence type="ECO:0000256" key="1">
    <source>
        <dbReference type="ARBA" id="ARBA00022670"/>
    </source>
</evidence>
<dbReference type="Pfam" id="PF13365">
    <property type="entry name" value="Trypsin_2"/>
    <property type="match status" value="1"/>
</dbReference>
<dbReference type="Proteomes" id="UP001147700">
    <property type="component" value="Unassembled WGS sequence"/>
</dbReference>
<organism evidence="5 6">
    <name type="scientific">Solirubrobacter deserti</name>
    <dbReference type="NCBI Taxonomy" id="2282478"/>
    <lineage>
        <taxon>Bacteria</taxon>
        <taxon>Bacillati</taxon>
        <taxon>Actinomycetota</taxon>
        <taxon>Thermoleophilia</taxon>
        <taxon>Solirubrobacterales</taxon>
        <taxon>Solirubrobacteraceae</taxon>
        <taxon>Solirubrobacter</taxon>
    </lineage>
</organism>
<dbReference type="InterPro" id="IPR001940">
    <property type="entry name" value="Peptidase_S1C"/>
</dbReference>
<evidence type="ECO:0000313" key="6">
    <source>
        <dbReference type="Proteomes" id="UP001147700"/>
    </source>
</evidence>
<accession>A0ABT4RJI7</accession>
<evidence type="ECO:0000259" key="4">
    <source>
        <dbReference type="PROSITE" id="PS50106"/>
    </source>
</evidence>
<feature type="compositionally biased region" description="Pro residues" evidence="3">
    <location>
        <begin position="26"/>
        <end position="39"/>
    </location>
</feature>
<keyword evidence="1" id="KW-0645">Protease</keyword>
<evidence type="ECO:0000256" key="3">
    <source>
        <dbReference type="SAM" id="MobiDB-lite"/>
    </source>
</evidence>
<dbReference type="SUPFAM" id="SSF50156">
    <property type="entry name" value="PDZ domain-like"/>
    <property type="match status" value="1"/>
</dbReference>
<dbReference type="EMBL" id="JAPCID010000018">
    <property type="protein sequence ID" value="MDA0138678.1"/>
    <property type="molecule type" value="Genomic_DNA"/>
</dbReference>
<dbReference type="InterPro" id="IPR051201">
    <property type="entry name" value="Chloro_Bact_Ser_Proteases"/>
</dbReference>
<comment type="caution">
    <text evidence="5">The sequence shown here is derived from an EMBL/GenBank/DDBJ whole genome shotgun (WGS) entry which is preliminary data.</text>
</comment>
<dbReference type="InterPro" id="IPR036034">
    <property type="entry name" value="PDZ_sf"/>
</dbReference>
<dbReference type="RefSeq" id="WP_202957457.1">
    <property type="nucleotide sequence ID" value="NZ_JAPCID010000018.1"/>
</dbReference>
<protein>
    <submittedName>
        <fullName evidence="5">Trypsin-like peptidase domain-containing protein</fullName>
    </submittedName>
</protein>
<evidence type="ECO:0000256" key="2">
    <source>
        <dbReference type="ARBA" id="ARBA00022801"/>
    </source>
</evidence>
<sequence>MTDPLLWLDGDPTDGRRARPYEPEVPSAPPPPAAPPPAAPKRRGHFSAAVAGGLVSAVLVSGGAFAFGVVDTDGNPAAVNSGPALVGAKQTGDVAAIYAAARESVVSIQVRGGSGTGFVTGADGTIVTNAHVVGSSQTVQVQFADDETATGRVLGVDESSDLAVVKVDVGRPLKALSLADSDAVRTGQLAVAIGSPFGLSQTTTAGIVSGTGRHIQAPDGFQIDSVIQTDAPINPGNSGGPLLDAQGRVIGVNSQIASQSGGSVGIGFAVPSNTVRDVIPRLERGEDIKRAFLGVSTSGGTNGVTVASVNAGGPAQAAGLRVGDVIRSVGGERVADSDDVASAVQDRRPGERVAVEITRGGAQQTVQVELGTRP</sequence>
<feature type="compositionally biased region" description="Basic and acidic residues" evidence="3">
    <location>
        <begin position="13"/>
        <end position="22"/>
    </location>
</feature>
<dbReference type="InterPro" id="IPR001478">
    <property type="entry name" value="PDZ"/>
</dbReference>
<dbReference type="Gene3D" id="2.30.42.10">
    <property type="match status" value="1"/>
</dbReference>
<proteinExistence type="predicted"/>
<feature type="region of interest" description="Disordered" evidence="3">
    <location>
        <begin position="1"/>
        <end position="44"/>
    </location>
</feature>
<dbReference type="SUPFAM" id="SSF50494">
    <property type="entry name" value="Trypsin-like serine proteases"/>
    <property type="match status" value="1"/>
</dbReference>
<dbReference type="PRINTS" id="PR00834">
    <property type="entry name" value="PROTEASES2C"/>
</dbReference>
<dbReference type="Pfam" id="PF13180">
    <property type="entry name" value="PDZ_2"/>
    <property type="match status" value="1"/>
</dbReference>
<reference evidence="5" key="1">
    <citation type="submission" date="2022-10" db="EMBL/GenBank/DDBJ databases">
        <title>The WGS of Solirubrobacter sp. CPCC 204708.</title>
        <authorList>
            <person name="Jiang Z."/>
        </authorList>
    </citation>
    <scope>NUCLEOTIDE SEQUENCE</scope>
    <source>
        <strain evidence="5">CPCC 204708</strain>
    </source>
</reference>
<gene>
    <name evidence="5" type="ORF">OJ962_14335</name>
</gene>
<name>A0ABT4RJI7_9ACTN</name>
<keyword evidence="6" id="KW-1185">Reference proteome</keyword>
<evidence type="ECO:0000313" key="5">
    <source>
        <dbReference type="EMBL" id="MDA0138678.1"/>
    </source>
</evidence>
<feature type="domain" description="PDZ" evidence="4">
    <location>
        <begin position="276"/>
        <end position="361"/>
    </location>
</feature>
<dbReference type="Gene3D" id="2.40.10.120">
    <property type="match status" value="1"/>
</dbReference>
<dbReference type="SMART" id="SM00228">
    <property type="entry name" value="PDZ"/>
    <property type="match status" value="1"/>
</dbReference>
<keyword evidence="2" id="KW-0378">Hydrolase</keyword>
<dbReference type="InterPro" id="IPR009003">
    <property type="entry name" value="Peptidase_S1_PA"/>
</dbReference>
<dbReference type="PANTHER" id="PTHR43343:SF3">
    <property type="entry name" value="PROTEASE DO-LIKE 8, CHLOROPLASTIC"/>
    <property type="match status" value="1"/>
</dbReference>
<dbReference type="PROSITE" id="PS50106">
    <property type="entry name" value="PDZ"/>
    <property type="match status" value="1"/>
</dbReference>
<dbReference type="PANTHER" id="PTHR43343">
    <property type="entry name" value="PEPTIDASE S12"/>
    <property type="match status" value="1"/>
</dbReference>